<protein>
    <submittedName>
        <fullName evidence="3">Membrane protease YdiL (CAAX protease family)</fullName>
    </submittedName>
</protein>
<organism evidence="3 4">
    <name type="scientific">Crossiella cryophila</name>
    <dbReference type="NCBI Taxonomy" id="43355"/>
    <lineage>
        <taxon>Bacteria</taxon>
        <taxon>Bacillati</taxon>
        <taxon>Actinomycetota</taxon>
        <taxon>Actinomycetes</taxon>
        <taxon>Pseudonocardiales</taxon>
        <taxon>Pseudonocardiaceae</taxon>
        <taxon>Crossiella</taxon>
    </lineage>
</organism>
<comment type="caution">
    <text evidence="3">The sequence shown here is derived from an EMBL/GenBank/DDBJ whole genome shotgun (WGS) entry which is preliminary data.</text>
</comment>
<feature type="transmembrane region" description="Helical" evidence="1">
    <location>
        <begin position="232"/>
        <end position="251"/>
    </location>
</feature>
<evidence type="ECO:0000313" key="3">
    <source>
        <dbReference type="EMBL" id="MBB4674115.1"/>
    </source>
</evidence>
<proteinExistence type="predicted"/>
<name>A0A7W7C452_9PSEU</name>
<sequence>MRWWTAAGWTLFAVSSLGLLLTGHGSVPVAGEGAIGVSVLGSAVTAAAALLLIRLVPPALDGGFPRLDRTRLLRQTWLLAGLAGLTPLAFGLLVALDLDRSLGLLIKLLMFFLAPLAGLALSGGIRLPRTRPAALWRWLGPVPAIVGYLWLFHGPFGRPEDGLAVSSLGTLVVTVFLVFLTASVGEEVFYRALLQTRLEALLGRWPAILLSALLFALMHLPTRLPILGDLGYTLAAVLAVQGVFGLVAGYLWSRYRNLWAVIALHAGVNHLSLLWLV</sequence>
<feature type="transmembrane region" description="Helical" evidence="1">
    <location>
        <begin position="102"/>
        <end position="122"/>
    </location>
</feature>
<dbReference type="GO" id="GO:0004175">
    <property type="term" value="F:endopeptidase activity"/>
    <property type="evidence" value="ECO:0007669"/>
    <property type="project" value="UniProtKB-ARBA"/>
</dbReference>
<keyword evidence="1" id="KW-1133">Transmembrane helix</keyword>
<dbReference type="RefSeq" id="WP_185000148.1">
    <property type="nucleotide sequence ID" value="NZ_BAAAUI010000011.1"/>
</dbReference>
<keyword evidence="3" id="KW-0378">Hydrolase</keyword>
<dbReference type="PANTHER" id="PTHR43592:SF15">
    <property type="entry name" value="CAAX AMINO TERMINAL PROTEASE FAMILY PROTEIN"/>
    <property type="match status" value="1"/>
</dbReference>
<accession>A0A7W7C452</accession>
<keyword evidence="4" id="KW-1185">Reference proteome</keyword>
<dbReference type="Proteomes" id="UP000533598">
    <property type="component" value="Unassembled WGS sequence"/>
</dbReference>
<keyword evidence="1" id="KW-0472">Membrane</keyword>
<feature type="transmembrane region" description="Helical" evidence="1">
    <location>
        <begin position="201"/>
        <end position="220"/>
    </location>
</feature>
<reference evidence="3 4" key="1">
    <citation type="submission" date="2020-08" db="EMBL/GenBank/DDBJ databases">
        <title>Sequencing the genomes of 1000 actinobacteria strains.</title>
        <authorList>
            <person name="Klenk H.-P."/>
        </authorList>
    </citation>
    <scope>NUCLEOTIDE SEQUENCE [LARGE SCALE GENOMIC DNA]</scope>
    <source>
        <strain evidence="3 4">DSM 44230</strain>
    </source>
</reference>
<keyword evidence="3" id="KW-0645">Protease</keyword>
<feature type="domain" description="CAAX prenyl protease 2/Lysostaphin resistance protein A-like" evidence="2">
    <location>
        <begin position="171"/>
        <end position="270"/>
    </location>
</feature>
<gene>
    <name evidence="3" type="ORF">HNR67_000233</name>
</gene>
<evidence type="ECO:0000259" key="2">
    <source>
        <dbReference type="Pfam" id="PF02517"/>
    </source>
</evidence>
<dbReference type="GO" id="GO:0006508">
    <property type="term" value="P:proteolysis"/>
    <property type="evidence" value="ECO:0007669"/>
    <property type="project" value="UniProtKB-KW"/>
</dbReference>
<dbReference type="PANTHER" id="PTHR43592">
    <property type="entry name" value="CAAX AMINO TERMINAL PROTEASE"/>
    <property type="match status" value="1"/>
</dbReference>
<feature type="transmembrane region" description="Helical" evidence="1">
    <location>
        <begin position="77"/>
        <end position="96"/>
    </location>
</feature>
<feature type="transmembrane region" description="Helical" evidence="1">
    <location>
        <begin position="163"/>
        <end position="189"/>
    </location>
</feature>
<dbReference type="AlphaFoldDB" id="A0A7W7C452"/>
<evidence type="ECO:0000313" key="4">
    <source>
        <dbReference type="Proteomes" id="UP000533598"/>
    </source>
</evidence>
<evidence type="ECO:0000256" key="1">
    <source>
        <dbReference type="SAM" id="Phobius"/>
    </source>
</evidence>
<feature type="transmembrane region" description="Helical" evidence="1">
    <location>
        <begin position="134"/>
        <end position="151"/>
    </location>
</feature>
<dbReference type="InterPro" id="IPR003675">
    <property type="entry name" value="Rce1/LyrA-like_dom"/>
</dbReference>
<dbReference type="EMBL" id="JACHMH010000001">
    <property type="protein sequence ID" value="MBB4674115.1"/>
    <property type="molecule type" value="Genomic_DNA"/>
</dbReference>
<keyword evidence="1" id="KW-0812">Transmembrane</keyword>
<dbReference type="GO" id="GO:0080120">
    <property type="term" value="P:CAAX-box protein maturation"/>
    <property type="evidence" value="ECO:0007669"/>
    <property type="project" value="UniProtKB-ARBA"/>
</dbReference>
<dbReference type="Pfam" id="PF02517">
    <property type="entry name" value="Rce1-like"/>
    <property type="match status" value="1"/>
</dbReference>
<feature type="transmembrane region" description="Helical" evidence="1">
    <location>
        <begin position="35"/>
        <end position="56"/>
    </location>
</feature>